<keyword evidence="2" id="KW-1185">Reference proteome</keyword>
<protein>
    <submittedName>
        <fullName evidence="1">Uncharacterized protein</fullName>
    </submittedName>
</protein>
<accession>A0ABU0TBD8</accession>
<evidence type="ECO:0000313" key="1">
    <source>
        <dbReference type="EMBL" id="MDQ1033123.1"/>
    </source>
</evidence>
<evidence type="ECO:0000313" key="2">
    <source>
        <dbReference type="Proteomes" id="UP001230328"/>
    </source>
</evidence>
<proteinExistence type="predicted"/>
<dbReference type="EMBL" id="JAUSZI010000002">
    <property type="protein sequence ID" value="MDQ1033123.1"/>
    <property type="molecule type" value="Genomic_DNA"/>
</dbReference>
<sequence length="39" mass="4343">MPISPHTPTVKARANRVLPLHATVYGLPVLIKEARLIRL</sequence>
<comment type="caution">
    <text evidence="1">The sequence shown here is derived from an EMBL/GenBank/DDBJ whole genome shotgun (WGS) entry which is preliminary data.</text>
</comment>
<dbReference type="Proteomes" id="UP001230328">
    <property type="component" value="Unassembled WGS sequence"/>
</dbReference>
<reference evidence="1 2" key="1">
    <citation type="submission" date="2023-07" db="EMBL/GenBank/DDBJ databases">
        <title>Comparative genomics of wheat-associated soil bacteria to identify genetic determinants of phenazine resistance.</title>
        <authorList>
            <person name="Mouncey N."/>
        </authorList>
    </citation>
    <scope>NUCLEOTIDE SEQUENCE [LARGE SCALE GENOMIC DNA]</scope>
    <source>
        <strain evidence="1 2">V2I4</strain>
    </source>
</reference>
<gene>
    <name evidence="1" type="ORF">QF035_010705</name>
</gene>
<name>A0ABU0TBD8_9ACTN</name>
<organism evidence="1 2">
    <name type="scientific">Streptomyces umbrinus</name>
    <dbReference type="NCBI Taxonomy" id="67370"/>
    <lineage>
        <taxon>Bacteria</taxon>
        <taxon>Bacillati</taxon>
        <taxon>Actinomycetota</taxon>
        <taxon>Actinomycetes</taxon>
        <taxon>Kitasatosporales</taxon>
        <taxon>Streptomycetaceae</taxon>
        <taxon>Streptomyces</taxon>
        <taxon>Streptomyces phaeochromogenes group</taxon>
    </lineage>
</organism>